<dbReference type="InterPro" id="IPR000551">
    <property type="entry name" value="MerR-type_HTH_dom"/>
</dbReference>
<dbReference type="SUPFAM" id="SSF46955">
    <property type="entry name" value="Putative DNA-binding domain"/>
    <property type="match status" value="1"/>
</dbReference>
<evidence type="ECO:0000256" key="1">
    <source>
        <dbReference type="ARBA" id="ARBA00023125"/>
    </source>
</evidence>
<dbReference type="STRING" id="1379680.GCA_001612615_00556"/>
<name>A0A285KVB7_9NOCA</name>
<sequence length="328" mass="35231">MIDGGAEPGEQFRWRRSIGEPDSGVAIGELAEATGLSVRTVRFYCDEGLVAARRSTGGHRMFDASAAIERVTAIRRLRALGLGLVVIGDVLNGRRSLDDAVAEERAAVERSYRELSWRRASLRAVEAAAPGERAATLAILAGAADGGAAHDSLVRFWRGILAPMAAEQFDGLVSMDIPPPPADPAVEQVLAYAEIIALVADGSMYAAVRQQIWRSGSVRDRRGLLDGVGEACGAVIEVLPSGERPRPGPELDGFVAAHAEARRARDTPDFRRQLLVGATDADRRIARYWTLTETLTGTPISVGRAHDWLYEALRQSVSTEGCSRLPGP</sequence>
<reference evidence="3 4" key="1">
    <citation type="submission" date="2017-09" db="EMBL/GenBank/DDBJ databases">
        <authorList>
            <person name="Ehlers B."/>
            <person name="Leendertz F.H."/>
        </authorList>
    </citation>
    <scope>NUCLEOTIDE SEQUENCE [LARGE SCALE GENOMIC DNA]</scope>
    <source>
        <strain evidence="3 4">DSM 45537</strain>
    </source>
</reference>
<gene>
    <name evidence="3" type="ORF">SAMN04244553_0476</name>
</gene>
<protein>
    <submittedName>
        <fullName evidence="3">DNA-binding transcriptional regulator, MerR family</fullName>
    </submittedName>
</protein>
<evidence type="ECO:0000259" key="2">
    <source>
        <dbReference type="PROSITE" id="PS50937"/>
    </source>
</evidence>
<keyword evidence="1 3" id="KW-0238">DNA-binding</keyword>
<dbReference type="EMBL" id="OBEG01000001">
    <property type="protein sequence ID" value="SNY75336.1"/>
    <property type="molecule type" value="Genomic_DNA"/>
</dbReference>
<evidence type="ECO:0000313" key="3">
    <source>
        <dbReference type="EMBL" id="SNY75336.1"/>
    </source>
</evidence>
<accession>A0A285KVB7</accession>
<dbReference type="Pfam" id="PF13411">
    <property type="entry name" value="MerR_1"/>
    <property type="match status" value="1"/>
</dbReference>
<dbReference type="PANTHER" id="PTHR30204:SF93">
    <property type="entry name" value="HTH MERR-TYPE DOMAIN-CONTAINING PROTEIN"/>
    <property type="match status" value="1"/>
</dbReference>
<dbReference type="PROSITE" id="PS50937">
    <property type="entry name" value="HTH_MERR_2"/>
    <property type="match status" value="1"/>
</dbReference>
<dbReference type="CDD" id="cd00592">
    <property type="entry name" value="HTH_MerR-like"/>
    <property type="match status" value="1"/>
</dbReference>
<proteinExistence type="predicted"/>
<organism evidence="3 4">
    <name type="scientific">Nocardia amikacinitolerans</name>
    <dbReference type="NCBI Taxonomy" id="756689"/>
    <lineage>
        <taxon>Bacteria</taxon>
        <taxon>Bacillati</taxon>
        <taxon>Actinomycetota</taxon>
        <taxon>Actinomycetes</taxon>
        <taxon>Mycobacteriales</taxon>
        <taxon>Nocardiaceae</taxon>
        <taxon>Nocardia</taxon>
    </lineage>
</organism>
<feature type="domain" description="HTH merR-type" evidence="2">
    <location>
        <begin position="27"/>
        <end position="93"/>
    </location>
</feature>
<dbReference type="Gene3D" id="1.10.1660.10">
    <property type="match status" value="1"/>
</dbReference>
<keyword evidence="4" id="KW-1185">Reference proteome</keyword>
<dbReference type="InterPro" id="IPR009061">
    <property type="entry name" value="DNA-bd_dom_put_sf"/>
</dbReference>
<dbReference type="GO" id="GO:0003677">
    <property type="term" value="F:DNA binding"/>
    <property type="evidence" value="ECO:0007669"/>
    <property type="project" value="UniProtKB-KW"/>
</dbReference>
<dbReference type="SMART" id="SM00422">
    <property type="entry name" value="HTH_MERR"/>
    <property type="match status" value="1"/>
</dbReference>
<dbReference type="InterPro" id="IPR047057">
    <property type="entry name" value="MerR_fam"/>
</dbReference>
<dbReference type="PANTHER" id="PTHR30204">
    <property type="entry name" value="REDOX-CYCLING DRUG-SENSING TRANSCRIPTIONAL ACTIVATOR SOXR"/>
    <property type="match status" value="1"/>
</dbReference>
<dbReference type="GO" id="GO:0003700">
    <property type="term" value="F:DNA-binding transcription factor activity"/>
    <property type="evidence" value="ECO:0007669"/>
    <property type="project" value="InterPro"/>
</dbReference>
<dbReference type="PRINTS" id="PR00040">
    <property type="entry name" value="HTHMERR"/>
</dbReference>
<dbReference type="AlphaFoldDB" id="A0A285KVB7"/>
<dbReference type="Proteomes" id="UP000219565">
    <property type="component" value="Unassembled WGS sequence"/>
</dbReference>
<evidence type="ECO:0000313" key="4">
    <source>
        <dbReference type="Proteomes" id="UP000219565"/>
    </source>
</evidence>